<feature type="region of interest" description="Disordered" evidence="3">
    <location>
        <begin position="264"/>
        <end position="288"/>
    </location>
</feature>
<evidence type="ECO:0000256" key="1">
    <source>
        <dbReference type="ARBA" id="ARBA00022737"/>
    </source>
</evidence>
<feature type="compositionally biased region" description="Basic and acidic residues" evidence="3">
    <location>
        <begin position="101"/>
        <end position="137"/>
    </location>
</feature>
<evidence type="ECO:0000313" key="5">
    <source>
        <dbReference type="EMBL" id="EXC01140.1"/>
    </source>
</evidence>
<dbReference type="InterPro" id="IPR036612">
    <property type="entry name" value="KH_dom_type_1_sf"/>
</dbReference>
<dbReference type="InterPro" id="IPR004087">
    <property type="entry name" value="KH_dom"/>
</dbReference>
<reference evidence="6" key="1">
    <citation type="submission" date="2013-01" db="EMBL/GenBank/DDBJ databases">
        <title>Draft Genome Sequence of a Mulberry Tree, Morus notabilis C.K. Schneid.</title>
        <authorList>
            <person name="He N."/>
            <person name="Zhao S."/>
        </authorList>
    </citation>
    <scope>NUCLEOTIDE SEQUENCE</scope>
</reference>
<keyword evidence="6" id="KW-1185">Reference proteome</keyword>
<proteinExistence type="predicted"/>
<feature type="domain" description="K Homology" evidence="4">
    <location>
        <begin position="398"/>
        <end position="473"/>
    </location>
</feature>
<dbReference type="Proteomes" id="UP000030645">
    <property type="component" value="Unassembled WGS sequence"/>
</dbReference>
<dbReference type="SMART" id="SM00322">
    <property type="entry name" value="KH"/>
    <property type="match status" value="5"/>
</dbReference>
<sequence length="675" mass="72899">MSASLTTSKRQNDGNVSEPDGKGKLQKSNGSFSQNKPLKSSPSCSEFRVLCPSSKTDSAIGKDGLIISKIREETGATVGVKETIPGCDEVVITICFDKENEAPTEQSKEGDGKEENVDEKHDETKEKGENADDKESVAVENSKSENVVPSASLQMALMLFFDKMVEGKTDTDGGDGERKKSSIMVLRLLVLSTQVGCILGKGGSVIKQMALESGAQIRILPRDKLPPCASVVDELVQITGEVHAVRKALQAISLQLLGIRGRESFPANRTGPSSQSQGQPHPRPEAFPSVTAPPLIPKFHEGGIHGRMRPSQEILTFRLLCHADRVGGIIGKGGTIIKTVQPDTGCEIKVMEGTSDSEDRVIVVSGPVHPNDRISAVQDAVLRVQNRIVWAVPDSKEQSVTARLLVSSSQIGCLLGKGGSVIAEMRKLSRAHIRVLGKDQIPKCASEDEEVVQINGEFEAVQDALVQITTRLQHHFFRDAFPSMNYPTPAFLDPPPFLPFLGRREPSPPGMYPHFGPPFHKFNDIGVLPPHGGFHPHDDRPPFMHGIHRFGGPTHISERRHWGPQGFLEGGGPGLPDFAEVPQRRAPGFVGGNQPPIISSTTVEVVVPRSVVPAIYGEDGECLKQIRQISDAKITITEPKPGAVETVIIIAGTPEQTNAAQSLIQAFVMSETEST</sequence>
<evidence type="ECO:0000313" key="6">
    <source>
        <dbReference type="Proteomes" id="UP000030645"/>
    </source>
</evidence>
<dbReference type="Pfam" id="PF00013">
    <property type="entry name" value="KH_1"/>
    <property type="match status" value="5"/>
</dbReference>
<dbReference type="OrthoDB" id="442947at2759"/>
<feature type="domain" description="K Homology" evidence="4">
    <location>
        <begin position="182"/>
        <end position="257"/>
    </location>
</feature>
<dbReference type="eggNOG" id="KOG2190">
    <property type="taxonomic scope" value="Eukaryota"/>
</dbReference>
<dbReference type="KEGG" id="mnt:21408209"/>
<evidence type="ECO:0000259" key="4">
    <source>
        <dbReference type="SMART" id="SM00322"/>
    </source>
</evidence>
<feature type="region of interest" description="Disordered" evidence="3">
    <location>
        <begin position="1"/>
        <end position="47"/>
    </location>
</feature>
<feature type="domain" description="K Homology" evidence="4">
    <location>
        <begin position="313"/>
        <end position="386"/>
    </location>
</feature>
<feature type="compositionally biased region" description="Polar residues" evidence="3">
    <location>
        <begin position="270"/>
        <end position="279"/>
    </location>
</feature>
<feature type="compositionally biased region" description="Polar residues" evidence="3">
    <location>
        <begin position="26"/>
        <end position="44"/>
    </location>
</feature>
<organism evidence="5 6">
    <name type="scientific">Morus notabilis</name>
    <dbReference type="NCBI Taxonomy" id="981085"/>
    <lineage>
        <taxon>Eukaryota</taxon>
        <taxon>Viridiplantae</taxon>
        <taxon>Streptophyta</taxon>
        <taxon>Embryophyta</taxon>
        <taxon>Tracheophyta</taxon>
        <taxon>Spermatophyta</taxon>
        <taxon>Magnoliopsida</taxon>
        <taxon>eudicotyledons</taxon>
        <taxon>Gunneridae</taxon>
        <taxon>Pentapetalae</taxon>
        <taxon>rosids</taxon>
        <taxon>fabids</taxon>
        <taxon>Rosales</taxon>
        <taxon>Moraceae</taxon>
        <taxon>Moreae</taxon>
        <taxon>Morus</taxon>
    </lineage>
</organism>
<feature type="region of interest" description="Disordered" evidence="3">
    <location>
        <begin position="101"/>
        <end position="145"/>
    </location>
</feature>
<dbReference type="GO" id="GO:0003723">
    <property type="term" value="F:RNA binding"/>
    <property type="evidence" value="ECO:0007669"/>
    <property type="project" value="UniProtKB-UniRule"/>
</dbReference>
<feature type="compositionally biased region" description="Polar residues" evidence="3">
    <location>
        <begin position="1"/>
        <end position="15"/>
    </location>
</feature>
<dbReference type="PROSITE" id="PS50084">
    <property type="entry name" value="KH_TYPE_1"/>
    <property type="match status" value="5"/>
</dbReference>
<dbReference type="CDD" id="cd22460">
    <property type="entry name" value="KH-I_PEPPER_rpt2_like"/>
    <property type="match status" value="2"/>
</dbReference>
<dbReference type="InterPro" id="IPR004088">
    <property type="entry name" value="KH_dom_type_1"/>
</dbReference>
<dbReference type="PANTHER" id="PTHR10288">
    <property type="entry name" value="KH DOMAIN CONTAINING RNA BINDING PROTEIN"/>
    <property type="match status" value="1"/>
</dbReference>
<dbReference type="Gene3D" id="3.30.1370.10">
    <property type="entry name" value="K Homology domain, type 1"/>
    <property type="match status" value="5"/>
</dbReference>
<dbReference type="EMBL" id="KE345322">
    <property type="protein sequence ID" value="EXC01140.1"/>
    <property type="molecule type" value="Genomic_DNA"/>
</dbReference>
<keyword evidence="2" id="KW-0694">RNA-binding</keyword>
<evidence type="ECO:0000256" key="3">
    <source>
        <dbReference type="SAM" id="MobiDB-lite"/>
    </source>
</evidence>
<dbReference type="SUPFAM" id="SSF54791">
    <property type="entry name" value="Eukaryotic type KH-domain (KH-domain type I)"/>
    <property type="match status" value="5"/>
</dbReference>
<gene>
    <name evidence="5" type="ORF">L484_025513</name>
</gene>
<keyword evidence="1" id="KW-0677">Repeat</keyword>
<evidence type="ECO:0000256" key="2">
    <source>
        <dbReference type="PROSITE-ProRule" id="PRU00117"/>
    </source>
</evidence>
<name>W9RP29_9ROSA</name>
<protein>
    <submittedName>
        <fullName evidence="5">KH domain-containing protein</fullName>
    </submittedName>
</protein>
<feature type="domain" description="K Homology" evidence="4">
    <location>
        <begin position="43"/>
        <end position="113"/>
    </location>
</feature>
<dbReference type="AlphaFoldDB" id="W9RP29"/>
<accession>W9RP29</accession>
<feature type="domain" description="K Homology" evidence="4">
    <location>
        <begin position="599"/>
        <end position="669"/>
    </location>
</feature>
<dbReference type="STRING" id="981085.W9RP29"/>